<dbReference type="RefSeq" id="XP_067069691.1">
    <property type="nucleotide sequence ID" value="XM_067211596.1"/>
</dbReference>
<feature type="transmembrane region" description="Helical" evidence="7">
    <location>
        <begin position="12"/>
        <end position="34"/>
    </location>
</feature>
<evidence type="ECO:0000313" key="9">
    <source>
        <dbReference type="Proteomes" id="UP000186804"/>
    </source>
</evidence>
<dbReference type="Proteomes" id="UP000186804">
    <property type="component" value="Unassembled WGS sequence"/>
</dbReference>
<dbReference type="InterPro" id="IPR007599">
    <property type="entry name" value="DER1"/>
</dbReference>
<comment type="subcellular location">
    <subcellularLocation>
        <location evidence="1 7">Endoplasmic reticulum membrane</location>
        <topology evidence="1 7">Multi-pass membrane protein</topology>
    </subcellularLocation>
</comment>
<organism evidence="8 9">
    <name type="scientific">Cryptosporidium andersoni</name>
    <dbReference type="NCBI Taxonomy" id="117008"/>
    <lineage>
        <taxon>Eukaryota</taxon>
        <taxon>Sar</taxon>
        <taxon>Alveolata</taxon>
        <taxon>Apicomplexa</taxon>
        <taxon>Conoidasida</taxon>
        <taxon>Coccidia</taxon>
        <taxon>Eucoccidiorida</taxon>
        <taxon>Eimeriorina</taxon>
        <taxon>Cryptosporidiidae</taxon>
        <taxon>Cryptosporidium</taxon>
    </lineage>
</organism>
<proteinExistence type="inferred from homology"/>
<keyword evidence="3 7" id="KW-0812">Transmembrane</keyword>
<dbReference type="Gene3D" id="1.20.1540.10">
    <property type="entry name" value="Rhomboid-like"/>
    <property type="match status" value="1"/>
</dbReference>
<evidence type="ECO:0000256" key="5">
    <source>
        <dbReference type="ARBA" id="ARBA00022989"/>
    </source>
</evidence>
<keyword evidence="6 7" id="KW-0472">Membrane</keyword>
<evidence type="ECO:0000256" key="7">
    <source>
        <dbReference type="RuleBase" id="RU363059"/>
    </source>
</evidence>
<keyword evidence="9" id="KW-1185">Reference proteome</keyword>
<evidence type="ECO:0000313" key="8">
    <source>
        <dbReference type="EMBL" id="OII77845.1"/>
    </source>
</evidence>
<dbReference type="AlphaFoldDB" id="A0A1J4MY48"/>
<comment type="similarity">
    <text evidence="2 7">Belongs to the derlin family.</text>
</comment>
<sequence length="215" mass="25557">MLDHIPPVTKAYLTIATIVMVLCTLDILSPFNLYLNWLLITREYQFWRLITCFFFFGNFGLHFFWNAYVLIFYCSSLEEVVFHSRSADFLWMLLTCSCMLLLLSYFFGAGYFFSGAIINVMTYIWGRRNPSTRMSVFFFTVKAPYLPWVLMGTALLIGWRPWDNLMGIIVGHTYYFFEDIFPFMPISKGFKLLKTPKILCKLFKQRTDEYNRQIY</sequence>
<feature type="transmembrane region" description="Helical" evidence="7">
    <location>
        <begin position="136"/>
        <end position="159"/>
    </location>
</feature>
<keyword evidence="4 7" id="KW-0256">Endoplasmic reticulum</keyword>
<accession>A0A1J4MY48</accession>
<reference evidence="8 9" key="1">
    <citation type="submission" date="2016-10" db="EMBL/GenBank/DDBJ databases">
        <title>Reductive evolution of mitochondrial metabolism and differential evolution of invasion-related proteins in Cryptosporidium.</title>
        <authorList>
            <person name="Liu S."/>
            <person name="Roellig D.M."/>
            <person name="Guo Y."/>
            <person name="Li N."/>
            <person name="Frace M.A."/>
            <person name="Tang K."/>
            <person name="Zhang L."/>
            <person name="Feng Y."/>
            <person name="Xiao L."/>
        </authorList>
    </citation>
    <scope>NUCLEOTIDE SEQUENCE [LARGE SCALE GENOMIC DNA]</scope>
    <source>
        <strain evidence="8">30847</strain>
    </source>
</reference>
<dbReference type="SUPFAM" id="SSF144091">
    <property type="entry name" value="Rhomboid-like"/>
    <property type="match status" value="1"/>
</dbReference>
<gene>
    <name evidence="8" type="ORF">cand_013610</name>
</gene>
<dbReference type="OrthoDB" id="1716531at2759"/>
<evidence type="ECO:0000256" key="6">
    <source>
        <dbReference type="ARBA" id="ARBA00023136"/>
    </source>
</evidence>
<dbReference type="GeneID" id="92365546"/>
<dbReference type="VEuPathDB" id="CryptoDB:cand_013610"/>
<dbReference type="GO" id="GO:0005789">
    <property type="term" value="C:endoplasmic reticulum membrane"/>
    <property type="evidence" value="ECO:0007669"/>
    <property type="project" value="UniProtKB-SubCell"/>
</dbReference>
<feature type="transmembrane region" description="Helical" evidence="7">
    <location>
        <begin position="91"/>
        <end position="124"/>
    </location>
</feature>
<protein>
    <recommendedName>
        <fullName evidence="7">Derlin</fullName>
    </recommendedName>
</protein>
<comment type="function">
    <text evidence="7">May be involved in the degradation of misfolded endoplasmic reticulum (ER) luminal proteins.</text>
</comment>
<dbReference type="PANTHER" id="PTHR11009">
    <property type="entry name" value="DER1-LIKE PROTEIN, DERLIN"/>
    <property type="match status" value="1"/>
</dbReference>
<comment type="caution">
    <text evidence="8">The sequence shown here is derived from an EMBL/GenBank/DDBJ whole genome shotgun (WGS) entry which is preliminary data.</text>
</comment>
<dbReference type="InterPro" id="IPR035952">
    <property type="entry name" value="Rhomboid-like_sf"/>
</dbReference>
<keyword evidence="5 7" id="KW-1133">Transmembrane helix</keyword>
<dbReference type="GO" id="GO:0006950">
    <property type="term" value="P:response to stress"/>
    <property type="evidence" value="ECO:0007669"/>
    <property type="project" value="UniProtKB-ARBA"/>
</dbReference>
<evidence type="ECO:0000256" key="1">
    <source>
        <dbReference type="ARBA" id="ARBA00004477"/>
    </source>
</evidence>
<dbReference type="EMBL" id="LRBS01000026">
    <property type="protein sequence ID" value="OII77845.1"/>
    <property type="molecule type" value="Genomic_DNA"/>
</dbReference>
<evidence type="ECO:0000256" key="3">
    <source>
        <dbReference type="ARBA" id="ARBA00022692"/>
    </source>
</evidence>
<name>A0A1J4MY48_9CRYT</name>
<feature type="transmembrane region" description="Helical" evidence="7">
    <location>
        <begin position="46"/>
        <end position="71"/>
    </location>
</feature>
<evidence type="ECO:0000256" key="4">
    <source>
        <dbReference type="ARBA" id="ARBA00022824"/>
    </source>
</evidence>
<evidence type="ECO:0000256" key="2">
    <source>
        <dbReference type="ARBA" id="ARBA00008917"/>
    </source>
</evidence>
<dbReference type="Pfam" id="PF04511">
    <property type="entry name" value="DER1"/>
    <property type="match status" value="1"/>
</dbReference>